<feature type="region of interest" description="Disordered" evidence="1">
    <location>
        <begin position="211"/>
        <end position="282"/>
    </location>
</feature>
<organism evidence="2 3">
    <name type="scientific">Linderina pennispora</name>
    <dbReference type="NCBI Taxonomy" id="61395"/>
    <lineage>
        <taxon>Eukaryota</taxon>
        <taxon>Fungi</taxon>
        <taxon>Fungi incertae sedis</taxon>
        <taxon>Zoopagomycota</taxon>
        <taxon>Kickxellomycotina</taxon>
        <taxon>Kickxellomycetes</taxon>
        <taxon>Kickxellales</taxon>
        <taxon>Kickxellaceae</taxon>
        <taxon>Linderina</taxon>
    </lineage>
</organism>
<dbReference type="EMBL" id="MCFD01000006">
    <property type="protein sequence ID" value="ORX69953.1"/>
    <property type="molecule type" value="Genomic_DNA"/>
</dbReference>
<dbReference type="PANTHER" id="PTHR15410">
    <property type="entry name" value="HIRA-INTERACTING PROTEIN 3"/>
    <property type="match status" value="1"/>
</dbReference>
<evidence type="ECO:0008006" key="4">
    <source>
        <dbReference type="Google" id="ProtNLM"/>
    </source>
</evidence>
<sequence>MPDIDIESLKAACYEVVSTGDVDKLTDRIIRRTLEKRFDLEEKYLDQSPYKQLLKETATEAVTEIVTNRNITTQNESDRESAAAEESDMSEVFDDEPAAHKRKAPSPSTASKRAKTAPAPVSKSSATTIANLKNYIGKCGVRKVWAKELSGMNGAQQVRHLKELLVELGVEGRPTLDKCRKVRQRREIQAELAEMDTQNIIDEKELAPVEAVRGRRAAARREVKYSLESDEEGDAVSQGEGGRGEEEEEVADSEESEAYTESESEDGDGAEDGFADSNDDEE</sequence>
<dbReference type="GeneID" id="63800170"/>
<feature type="compositionally biased region" description="Acidic residues" evidence="1">
    <location>
        <begin position="245"/>
        <end position="282"/>
    </location>
</feature>
<feature type="compositionally biased region" description="Acidic residues" evidence="1">
    <location>
        <begin position="83"/>
        <end position="96"/>
    </location>
</feature>
<evidence type="ECO:0000313" key="3">
    <source>
        <dbReference type="Proteomes" id="UP000193922"/>
    </source>
</evidence>
<evidence type="ECO:0000313" key="2">
    <source>
        <dbReference type="EMBL" id="ORX69953.1"/>
    </source>
</evidence>
<feature type="region of interest" description="Disordered" evidence="1">
    <location>
        <begin position="71"/>
        <end position="124"/>
    </location>
</feature>
<keyword evidence="3" id="KW-1185">Reference proteome</keyword>
<gene>
    <name evidence="2" type="ORF">DL89DRAFT_149600</name>
</gene>
<dbReference type="PANTHER" id="PTHR15410:SF2">
    <property type="entry name" value="HIRA-INTERACTING PROTEIN 3"/>
    <property type="match status" value="1"/>
</dbReference>
<reference evidence="2 3" key="1">
    <citation type="submission" date="2016-07" db="EMBL/GenBank/DDBJ databases">
        <title>Pervasive Adenine N6-methylation of Active Genes in Fungi.</title>
        <authorList>
            <consortium name="DOE Joint Genome Institute"/>
            <person name="Mondo S.J."/>
            <person name="Dannebaum R.O."/>
            <person name="Kuo R.C."/>
            <person name="Labutti K."/>
            <person name="Haridas S."/>
            <person name="Kuo A."/>
            <person name="Salamov A."/>
            <person name="Ahrendt S.R."/>
            <person name="Lipzen A."/>
            <person name="Sullivan W."/>
            <person name="Andreopoulos W.B."/>
            <person name="Clum A."/>
            <person name="Lindquist E."/>
            <person name="Daum C."/>
            <person name="Ramamoorthy G.K."/>
            <person name="Gryganskyi A."/>
            <person name="Culley D."/>
            <person name="Magnuson J.K."/>
            <person name="James T.Y."/>
            <person name="O'Malley M.A."/>
            <person name="Stajich J.E."/>
            <person name="Spatafora J.W."/>
            <person name="Visel A."/>
            <person name="Grigoriev I.V."/>
        </authorList>
    </citation>
    <scope>NUCLEOTIDE SEQUENCE [LARGE SCALE GENOMIC DNA]</scope>
    <source>
        <strain evidence="2 3">ATCC 12442</strain>
    </source>
</reference>
<dbReference type="GO" id="GO:0005634">
    <property type="term" value="C:nucleus"/>
    <property type="evidence" value="ECO:0007669"/>
    <property type="project" value="TreeGrafter"/>
</dbReference>
<dbReference type="Proteomes" id="UP000193922">
    <property type="component" value="Unassembled WGS sequence"/>
</dbReference>
<dbReference type="STRING" id="61395.A0A1Y1W8W8"/>
<protein>
    <recommendedName>
        <fullName evidence="4">DEK C-terminal domain-containing protein</fullName>
    </recommendedName>
</protein>
<comment type="caution">
    <text evidence="2">The sequence shown here is derived from an EMBL/GenBank/DDBJ whole genome shotgun (WGS) entry which is preliminary data.</text>
</comment>
<name>A0A1Y1W8W8_9FUNG</name>
<dbReference type="AlphaFoldDB" id="A0A1Y1W8W8"/>
<proteinExistence type="predicted"/>
<evidence type="ECO:0000256" key="1">
    <source>
        <dbReference type="SAM" id="MobiDB-lite"/>
    </source>
</evidence>
<dbReference type="RefSeq" id="XP_040743591.1">
    <property type="nucleotide sequence ID" value="XM_040883522.1"/>
</dbReference>
<dbReference type="OrthoDB" id="552755at2759"/>
<dbReference type="InterPro" id="IPR037647">
    <property type="entry name" value="HIRIP3"/>
</dbReference>
<accession>A0A1Y1W8W8</accession>